<evidence type="ECO:0000313" key="1">
    <source>
        <dbReference type="EMBL" id="KAK6356310.1"/>
    </source>
</evidence>
<name>A0AAN8RGL5_9PEZI</name>
<evidence type="ECO:0000313" key="2">
    <source>
        <dbReference type="Proteomes" id="UP001313282"/>
    </source>
</evidence>
<sequence>MASAPQLDLLPLVAPFHDQVFNKRSPLSISHLQRRAVLDRLLEISFMFQQQYSAGRGIVLTISHKSNTRINQSDSKKPVPAISSTTNPLVARRVAVKKLATRLPFSSTKALHHARRMQFLGRNSWVRGRNQQRSLNLLRFTVPGFGGTDPWGELISPCGASPWFWIGEKETGDLMAESSLGNLIEEGPHAVGEPAATESLPPSNPIGDYYLEDIVRHKRAPTSDTGCLAPDSLDALDSLLDELDDFSLPAAEESEADSWHLSF</sequence>
<reference evidence="1 2" key="1">
    <citation type="submission" date="2019-10" db="EMBL/GenBank/DDBJ databases">
        <authorList>
            <person name="Palmer J.M."/>
        </authorList>
    </citation>
    <scope>NUCLEOTIDE SEQUENCE [LARGE SCALE GENOMIC DNA]</scope>
    <source>
        <strain evidence="1 2">TWF718</strain>
    </source>
</reference>
<proteinExistence type="predicted"/>
<protein>
    <submittedName>
        <fullName evidence="1">Uncharacterized protein</fullName>
    </submittedName>
</protein>
<comment type="caution">
    <text evidence="1">The sequence shown here is derived from an EMBL/GenBank/DDBJ whole genome shotgun (WGS) entry which is preliminary data.</text>
</comment>
<dbReference type="AlphaFoldDB" id="A0AAN8RGL5"/>
<accession>A0AAN8RGL5</accession>
<dbReference type="EMBL" id="JAVHNR010000001">
    <property type="protein sequence ID" value="KAK6356310.1"/>
    <property type="molecule type" value="Genomic_DNA"/>
</dbReference>
<dbReference type="Proteomes" id="UP001313282">
    <property type="component" value="Unassembled WGS sequence"/>
</dbReference>
<organism evidence="1 2">
    <name type="scientific">Orbilia javanica</name>
    <dbReference type="NCBI Taxonomy" id="47235"/>
    <lineage>
        <taxon>Eukaryota</taxon>
        <taxon>Fungi</taxon>
        <taxon>Dikarya</taxon>
        <taxon>Ascomycota</taxon>
        <taxon>Pezizomycotina</taxon>
        <taxon>Orbiliomycetes</taxon>
        <taxon>Orbiliales</taxon>
        <taxon>Orbiliaceae</taxon>
        <taxon>Orbilia</taxon>
    </lineage>
</organism>
<keyword evidence="2" id="KW-1185">Reference proteome</keyword>
<gene>
    <name evidence="1" type="ORF">TWF718_000672</name>
</gene>